<accession>A0A9X4M0G7</accession>
<dbReference type="Pfam" id="PF00487">
    <property type="entry name" value="FA_desaturase"/>
    <property type="match status" value="1"/>
</dbReference>
<evidence type="ECO:0000256" key="13">
    <source>
        <dbReference type="SAM" id="Phobius"/>
    </source>
</evidence>
<dbReference type="GO" id="GO:0046872">
    <property type="term" value="F:metal ion binding"/>
    <property type="evidence" value="ECO:0007669"/>
    <property type="project" value="UniProtKB-KW"/>
</dbReference>
<feature type="domain" description="Fatty acid desaturase" evidence="14">
    <location>
        <begin position="125"/>
        <end position="347"/>
    </location>
</feature>
<evidence type="ECO:0000313" key="15">
    <source>
        <dbReference type="EMBL" id="MDG3015729.1"/>
    </source>
</evidence>
<evidence type="ECO:0000256" key="9">
    <source>
        <dbReference type="ARBA" id="ARBA00023004"/>
    </source>
</evidence>
<feature type="region of interest" description="Disordered" evidence="12">
    <location>
        <begin position="392"/>
        <end position="413"/>
    </location>
</feature>
<sequence>MSSDAPARPQALAPVRWRDPKRHWWWFALVVPLSPFIAWGLVKALHLGLFWAAGVLVIAVLVPLIDLVTRADKSNPPEELTKALENDRFYRYCVYAYLPLQYLGLVFACYLWVHAPMGIPERIALASTVGVVGGVAINTAHELGHKRTKLERRLSKIALAQSFYGHFYVEHNHGHHIRVATPVDPASARFGEAYWFFLPRSVVGSLRHAWHIESGRLRRRGQRVFGPHNNILNAWALSVVLFATLIAVFGWSIAPYLAFQAVLGFVLLEAVNYLEHYGLLRSRRADGSFMKTSFRDSWNSDHLCSNLFLYQLQRHSDHHANPLRRYQTLRTSEVSPQLPAGYAVMIWCAFVPPLWRRVMDRRLLAYYDHDLTKINMKPRLARKLGLTPPGLIGPATSAAVSRRTPSSPPARRR</sequence>
<dbReference type="GO" id="GO:0004497">
    <property type="term" value="F:monooxygenase activity"/>
    <property type="evidence" value="ECO:0007669"/>
    <property type="project" value="UniProtKB-KW"/>
</dbReference>
<gene>
    <name evidence="15" type="ORF">NVS88_14295</name>
</gene>
<comment type="subcellular location">
    <subcellularLocation>
        <location evidence="1">Cell inner membrane</location>
        <topology evidence="1">Multi-pass membrane protein</topology>
    </subcellularLocation>
</comment>
<dbReference type="PANTHER" id="PTHR38674">
    <property type="entry name" value="ALKANE 1-MONOOXYGENASE 1"/>
    <property type="match status" value="1"/>
</dbReference>
<reference evidence="15" key="1">
    <citation type="submission" date="2022-08" db="EMBL/GenBank/DDBJ databases">
        <title>Genome analysis of Corynebacteriales strain.</title>
        <authorList>
            <person name="Lee S.D."/>
        </authorList>
    </citation>
    <scope>NUCLEOTIDE SEQUENCE</scope>
    <source>
        <strain evidence="15">D3-21</strain>
    </source>
</reference>
<dbReference type="EMBL" id="JANRHA010000009">
    <property type="protein sequence ID" value="MDG3015729.1"/>
    <property type="molecule type" value="Genomic_DNA"/>
</dbReference>
<evidence type="ECO:0000313" key="16">
    <source>
        <dbReference type="Proteomes" id="UP001152755"/>
    </source>
</evidence>
<evidence type="ECO:0000256" key="3">
    <source>
        <dbReference type="ARBA" id="ARBA00022475"/>
    </source>
</evidence>
<keyword evidence="5 13" id="KW-0812">Transmembrane</keyword>
<evidence type="ECO:0000256" key="4">
    <source>
        <dbReference type="ARBA" id="ARBA00022519"/>
    </source>
</evidence>
<evidence type="ECO:0000259" key="14">
    <source>
        <dbReference type="Pfam" id="PF00487"/>
    </source>
</evidence>
<keyword evidence="11 13" id="KW-0472">Membrane</keyword>
<protein>
    <submittedName>
        <fullName evidence="15">Alkane 1-monooxygenase</fullName>
    </submittedName>
</protein>
<feature type="transmembrane region" description="Helical" evidence="13">
    <location>
        <begin position="89"/>
        <end position="113"/>
    </location>
</feature>
<keyword evidence="6" id="KW-0479">Metal-binding</keyword>
<dbReference type="GO" id="GO:0006629">
    <property type="term" value="P:lipid metabolic process"/>
    <property type="evidence" value="ECO:0007669"/>
    <property type="project" value="InterPro"/>
</dbReference>
<dbReference type="Proteomes" id="UP001152755">
    <property type="component" value="Unassembled WGS sequence"/>
</dbReference>
<evidence type="ECO:0000256" key="1">
    <source>
        <dbReference type="ARBA" id="ARBA00004429"/>
    </source>
</evidence>
<proteinExistence type="inferred from homology"/>
<comment type="caution">
    <text evidence="15">The sequence shown here is derived from an EMBL/GenBank/DDBJ whole genome shotgun (WGS) entry which is preliminary data.</text>
</comment>
<evidence type="ECO:0000256" key="6">
    <source>
        <dbReference type="ARBA" id="ARBA00022723"/>
    </source>
</evidence>
<feature type="transmembrane region" description="Helical" evidence="13">
    <location>
        <begin position="257"/>
        <end position="274"/>
    </location>
</feature>
<keyword evidence="16" id="KW-1185">Reference proteome</keyword>
<feature type="transmembrane region" description="Helical" evidence="13">
    <location>
        <begin position="231"/>
        <end position="251"/>
    </location>
</feature>
<keyword evidence="7 13" id="KW-1133">Transmembrane helix</keyword>
<organism evidence="15 16">
    <name type="scientific">Speluncibacter jeojiensis</name>
    <dbReference type="NCBI Taxonomy" id="2710754"/>
    <lineage>
        <taxon>Bacteria</taxon>
        <taxon>Bacillati</taxon>
        <taxon>Actinomycetota</taxon>
        <taxon>Actinomycetes</taxon>
        <taxon>Mycobacteriales</taxon>
        <taxon>Speluncibacteraceae</taxon>
        <taxon>Speluncibacter</taxon>
    </lineage>
</organism>
<dbReference type="GO" id="GO:0005886">
    <property type="term" value="C:plasma membrane"/>
    <property type="evidence" value="ECO:0007669"/>
    <property type="project" value="UniProtKB-SubCell"/>
</dbReference>
<dbReference type="InterPro" id="IPR033885">
    <property type="entry name" value="AlkB/XylM"/>
</dbReference>
<evidence type="ECO:0000256" key="7">
    <source>
        <dbReference type="ARBA" id="ARBA00022989"/>
    </source>
</evidence>
<evidence type="ECO:0000256" key="8">
    <source>
        <dbReference type="ARBA" id="ARBA00023002"/>
    </source>
</evidence>
<evidence type="ECO:0000256" key="11">
    <source>
        <dbReference type="ARBA" id="ARBA00023136"/>
    </source>
</evidence>
<dbReference type="PANTHER" id="PTHR38674:SF1">
    <property type="entry name" value="ALKANE 1-MONOOXYGENASE 1"/>
    <property type="match status" value="1"/>
</dbReference>
<dbReference type="CDD" id="cd03512">
    <property type="entry name" value="Alkane-hydroxylase"/>
    <property type="match status" value="1"/>
</dbReference>
<feature type="compositionally biased region" description="Low complexity" evidence="12">
    <location>
        <begin position="395"/>
        <end position="405"/>
    </location>
</feature>
<dbReference type="RefSeq" id="WP_332520213.1">
    <property type="nucleotide sequence ID" value="NZ_JANRHA010000009.1"/>
</dbReference>
<evidence type="ECO:0000256" key="12">
    <source>
        <dbReference type="SAM" id="MobiDB-lite"/>
    </source>
</evidence>
<feature type="transmembrane region" description="Helical" evidence="13">
    <location>
        <begin position="48"/>
        <end position="68"/>
    </location>
</feature>
<feature type="transmembrane region" description="Helical" evidence="13">
    <location>
        <begin position="24"/>
        <end position="42"/>
    </location>
</feature>
<keyword evidence="8" id="KW-0560">Oxidoreductase</keyword>
<keyword evidence="3" id="KW-1003">Cell membrane</keyword>
<keyword evidence="9" id="KW-0408">Iron</keyword>
<dbReference type="AlphaFoldDB" id="A0A9X4M0G7"/>
<comment type="similarity">
    <text evidence="2">Belongs to the fatty acid desaturase type 1 family. AlkB subfamily.</text>
</comment>
<name>A0A9X4M0G7_9ACTN</name>
<keyword evidence="4" id="KW-0997">Cell inner membrane</keyword>
<evidence type="ECO:0000256" key="2">
    <source>
        <dbReference type="ARBA" id="ARBA00010823"/>
    </source>
</evidence>
<evidence type="ECO:0000256" key="10">
    <source>
        <dbReference type="ARBA" id="ARBA00023033"/>
    </source>
</evidence>
<evidence type="ECO:0000256" key="5">
    <source>
        <dbReference type="ARBA" id="ARBA00022692"/>
    </source>
</evidence>
<keyword evidence="10" id="KW-0503">Monooxygenase</keyword>
<dbReference type="InterPro" id="IPR005804">
    <property type="entry name" value="FA_desaturase_dom"/>
</dbReference>